<dbReference type="EMBL" id="JBHUHR010000023">
    <property type="protein sequence ID" value="MFD2034886.1"/>
    <property type="molecule type" value="Genomic_DNA"/>
</dbReference>
<sequence length="395" mass="45774">MGFLALILLVLLLLQVNTKPSVDWGESYSKLDKIPYGGKVIYDQLSEKIAKDRFEEVNVPAFEWLNKDPQGGTYFAFNSYYATDKSEIKKMLDWVKKGNTLFLSARNYSTPLLDSLGLKVSPLVELADFREHIELNFEDRRLRADEPYLFERVTLLEYFSKVDSTNTLVLGKMKFQDSESMAEPNFIAVKVGDGTVYLHTFPIAFSNYFLLEKSTKNYTEGVLAYLPSEGKVYFDNHQKMGRTVYTSPLYLFLANPKLKSAYYTMIFMLVVWIVFEGRRRQRSIPVVLPLENQTVAFSETISAMYMEREAFTEMGKQQINLFLEYCRAHFRIRFENLDEAVIRDLTIRANCPADRGVEIFSFLMAVLSKEKVSKQELLKVNKLIEEFKSYSNGRK</sequence>
<keyword evidence="1" id="KW-0812">Transmembrane</keyword>
<reference evidence="4" key="1">
    <citation type="journal article" date="2019" name="Int. J. Syst. Evol. Microbiol.">
        <title>The Global Catalogue of Microorganisms (GCM) 10K type strain sequencing project: providing services to taxonomists for standard genome sequencing and annotation.</title>
        <authorList>
            <consortium name="The Broad Institute Genomics Platform"/>
            <consortium name="The Broad Institute Genome Sequencing Center for Infectious Disease"/>
            <person name="Wu L."/>
            <person name="Ma J."/>
        </authorList>
    </citation>
    <scope>NUCLEOTIDE SEQUENCE [LARGE SCALE GENOMIC DNA]</scope>
    <source>
        <strain evidence="4">CGMCC 1.15180</strain>
    </source>
</reference>
<keyword evidence="1" id="KW-0472">Membrane</keyword>
<evidence type="ECO:0000313" key="4">
    <source>
        <dbReference type="Proteomes" id="UP001597361"/>
    </source>
</evidence>
<evidence type="ECO:0000256" key="1">
    <source>
        <dbReference type="SAM" id="Phobius"/>
    </source>
</evidence>
<dbReference type="Pfam" id="PF14258">
    <property type="entry name" value="DUF4350"/>
    <property type="match status" value="1"/>
</dbReference>
<gene>
    <name evidence="3" type="ORF">ACFSKL_08800</name>
</gene>
<evidence type="ECO:0000313" key="3">
    <source>
        <dbReference type="EMBL" id="MFD2034886.1"/>
    </source>
</evidence>
<feature type="domain" description="DUF4350" evidence="2">
    <location>
        <begin position="32"/>
        <end position="222"/>
    </location>
</feature>
<dbReference type="InterPro" id="IPR025646">
    <property type="entry name" value="DUF4350"/>
</dbReference>
<comment type="caution">
    <text evidence="3">The sequence shown here is derived from an EMBL/GenBank/DDBJ whole genome shotgun (WGS) entry which is preliminary data.</text>
</comment>
<dbReference type="Proteomes" id="UP001597361">
    <property type="component" value="Unassembled WGS sequence"/>
</dbReference>
<organism evidence="3 4">
    <name type="scientific">Belliella marina</name>
    <dbReference type="NCBI Taxonomy" id="1644146"/>
    <lineage>
        <taxon>Bacteria</taxon>
        <taxon>Pseudomonadati</taxon>
        <taxon>Bacteroidota</taxon>
        <taxon>Cytophagia</taxon>
        <taxon>Cytophagales</taxon>
        <taxon>Cyclobacteriaceae</taxon>
        <taxon>Belliella</taxon>
    </lineage>
</organism>
<proteinExistence type="predicted"/>
<feature type="transmembrane region" description="Helical" evidence="1">
    <location>
        <begin position="260"/>
        <end position="275"/>
    </location>
</feature>
<dbReference type="RefSeq" id="WP_376885445.1">
    <property type="nucleotide sequence ID" value="NZ_JBHUHR010000023.1"/>
</dbReference>
<protein>
    <submittedName>
        <fullName evidence="3">DUF4350 domain-containing protein</fullName>
    </submittedName>
</protein>
<name>A0ABW4VMG5_9BACT</name>
<keyword evidence="1" id="KW-1133">Transmembrane helix</keyword>
<evidence type="ECO:0000259" key="2">
    <source>
        <dbReference type="Pfam" id="PF14258"/>
    </source>
</evidence>
<accession>A0ABW4VMG5</accession>
<keyword evidence="4" id="KW-1185">Reference proteome</keyword>